<dbReference type="InterPro" id="IPR052224">
    <property type="entry name" value="THAP_domain_protein"/>
</dbReference>
<dbReference type="SUPFAM" id="SSF57716">
    <property type="entry name" value="Glucocorticoid receptor-like (DNA-binding domain)"/>
    <property type="match status" value="1"/>
</dbReference>
<evidence type="ECO:0000313" key="9">
    <source>
        <dbReference type="Proteomes" id="UP000078492"/>
    </source>
</evidence>
<organism evidence="8 9">
    <name type="scientific">Trachymyrmex cornetzi</name>
    <dbReference type="NCBI Taxonomy" id="471704"/>
    <lineage>
        <taxon>Eukaryota</taxon>
        <taxon>Metazoa</taxon>
        <taxon>Ecdysozoa</taxon>
        <taxon>Arthropoda</taxon>
        <taxon>Hexapoda</taxon>
        <taxon>Insecta</taxon>
        <taxon>Pterygota</taxon>
        <taxon>Neoptera</taxon>
        <taxon>Endopterygota</taxon>
        <taxon>Hymenoptera</taxon>
        <taxon>Apocrita</taxon>
        <taxon>Aculeata</taxon>
        <taxon>Formicoidea</taxon>
        <taxon>Formicidae</taxon>
        <taxon>Myrmicinae</taxon>
        <taxon>Trachymyrmex</taxon>
    </lineage>
</organism>
<accession>A0A195E0W5</accession>
<dbReference type="EMBL" id="KQ979955">
    <property type="protein sequence ID" value="KYN18519.1"/>
    <property type="molecule type" value="Genomic_DNA"/>
</dbReference>
<dbReference type="SMART" id="SM00980">
    <property type="entry name" value="THAP"/>
    <property type="match status" value="1"/>
</dbReference>
<name>A0A195E0W5_9HYME</name>
<keyword evidence="8" id="KW-0418">Kinase</keyword>
<evidence type="ECO:0000256" key="2">
    <source>
        <dbReference type="ARBA" id="ARBA00022771"/>
    </source>
</evidence>
<evidence type="ECO:0000256" key="5">
    <source>
        <dbReference type="PROSITE-ProRule" id="PRU00309"/>
    </source>
</evidence>
<evidence type="ECO:0000313" key="8">
    <source>
        <dbReference type="EMBL" id="KYN18519.1"/>
    </source>
</evidence>
<dbReference type="GO" id="GO:0003677">
    <property type="term" value="F:DNA binding"/>
    <property type="evidence" value="ECO:0007669"/>
    <property type="project" value="UniProtKB-UniRule"/>
</dbReference>
<dbReference type="InterPro" id="IPR006612">
    <property type="entry name" value="THAP_Znf"/>
</dbReference>
<keyword evidence="8" id="KW-0808">Transferase</keyword>
<dbReference type="GO" id="GO:0016301">
    <property type="term" value="F:kinase activity"/>
    <property type="evidence" value="ECO:0007669"/>
    <property type="project" value="UniProtKB-KW"/>
</dbReference>
<keyword evidence="1" id="KW-0479">Metal-binding</keyword>
<feature type="region of interest" description="Disordered" evidence="6">
    <location>
        <begin position="147"/>
        <end position="171"/>
    </location>
</feature>
<dbReference type="AlphaFoldDB" id="A0A195E0W5"/>
<dbReference type="STRING" id="471704.A0A195E0W5"/>
<feature type="domain" description="THAP-type" evidence="7">
    <location>
        <begin position="1"/>
        <end position="89"/>
    </location>
</feature>
<dbReference type="PROSITE" id="PS50950">
    <property type="entry name" value="ZF_THAP"/>
    <property type="match status" value="1"/>
</dbReference>
<keyword evidence="3" id="KW-0862">Zinc</keyword>
<dbReference type="GO" id="GO:0008270">
    <property type="term" value="F:zinc ion binding"/>
    <property type="evidence" value="ECO:0007669"/>
    <property type="project" value="UniProtKB-KW"/>
</dbReference>
<keyword evidence="9" id="KW-1185">Reference proteome</keyword>
<protein>
    <submittedName>
        <fullName evidence="8">52 kDa repressor of the inhibitor of the protein kinase</fullName>
    </submittedName>
</protein>
<sequence>MIKGKNVWCAVPACTKEFNLKERYFFRFPKEHERWLQWIRACGRLDLEPKGPEYAYHNCRLCHLHFEEKWYKINKMRTRLHPDAIPTIFFVPECGKENTIDMDIKIEAETNKNIDGEPANKIKQEKNSNMESAETLPIIVDNVDAETVKPSTSKDTKQDMKSSKDSPRKKKLCLKFAKLKAENKTLRETIRRLRLKEKKKSIQTRVINKKL</sequence>
<evidence type="ECO:0000256" key="3">
    <source>
        <dbReference type="ARBA" id="ARBA00022833"/>
    </source>
</evidence>
<keyword evidence="4 5" id="KW-0238">DNA-binding</keyword>
<dbReference type="PANTHER" id="PTHR46927:SF3">
    <property type="entry name" value="THAP-TYPE DOMAIN-CONTAINING PROTEIN"/>
    <property type="match status" value="1"/>
</dbReference>
<dbReference type="Proteomes" id="UP000078492">
    <property type="component" value="Unassembled WGS sequence"/>
</dbReference>
<evidence type="ECO:0000256" key="1">
    <source>
        <dbReference type="ARBA" id="ARBA00022723"/>
    </source>
</evidence>
<evidence type="ECO:0000259" key="7">
    <source>
        <dbReference type="PROSITE" id="PS50950"/>
    </source>
</evidence>
<reference evidence="8 9" key="1">
    <citation type="submission" date="2015-09" db="EMBL/GenBank/DDBJ databases">
        <title>Trachymyrmex cornetzi WGS genome.</title>
        <authorList>
            <person name="Nygaard S."/>
            <person name="Hu H."/>
            <person name="Boomsma J."/>
            <person name="Zhang G."/>
        </authorList>
    </citation>
    <scope>NUCLEOTIDE SEQUENCE [LARGE SCALE GENOMIC DNA]</scope>
    <source>
        <strain evidence="8">Tcor2-1</strain>
        <tissue evidence="8">Whole body</tissue>
    </source>
</reference>
<proteinExistence type="predicted"/>
<evidence type="ECO:0000256" key="4">
    <source>
        <dbReference type="ARBA" id="ARBA00023125"/>
    </source>
</evidence>
<dbReference type="SMART" id="SM00692">
    <property type="entry name" value="DM3"/>
    <property type="match status" value="1"/>
</dbReference>
<gene>
    <name evidence="8" type="ORF">ALC57_09199</name>
</gene>
<dbReference type="PANTHER" id="PTHR46927">
    <property type="entry name" value="AGAP005574-PA"/>
    <property type="match status" value="1"/>
</dbReference>
<keyword evidence="2 5" id="KW-0863">Zinc-finger</keyword>
<dbReference type="Pfam" id="PF05485">
    <property type="entry name" value="THAP"/>
    <property type="match status" value="1"/>
</dbReference>
<feature type="compositionally biased region" description="Basic and acidic residues" evidence="6">
    <location>
        <begin position="152"/>
        <end position="166"/>
    </location>
</feature>
<evidence type="ECO:0000256" key="6">
    <source>
        <dbReference type="SAM" id="MobiDB-lite"/>
    </source>
</evidence>